<evidence type="ECO:0008006" key="6">
    <source>
        <dbReference type="Google" id="ProtNLM"/>
    </source>
</evidence>
<evidence type="ECO:0000259" key="2">
    <source>
        <dbReference type="Pfam" id="PF00931"/>
    </source>
</evidence>
<feature type="domain" description="NB-ARC" evidence="2">
    <location>
        <begin position="351"/>
        <end position="489"/>
    </location>
</feature>
<dbReference type="InterPro" id="IPR029498">
    <property type="entry name" value="HeLo_dom"/>
</dbReference>
<dbReference type="InterPro" id="IPR053137">
    <property type="entry name" value="NLR-like"/>
</dbReference>
<dbReference type="PANTHER" id="PTHR46082:SF11">
    <property type="entry name" value="AAA+ ATPASE DOMAIN-CONTAINING PROTEIN-RELATED"/>
    <property type="match status" value="1"/>
</dbReference>
<dbReference type="InParanoid" id="A0A3N4LTN1"/>
<dbReference type="SUPFAM" id="SSF48452">
    <property type="entry name" value="TPR-like"/>
    <property type="match status" value="2"/>
</dbReference>
<dbReference type="InterPro" id="IPR038305">
    <property type="entry name" value="HeLo_sf"/>
</dbReference>
<dbReference type="Gene3D" id="1.20.120.1020">
    <property type="entry name" value="Prion-inhibition and propagation, HeLo domain"/>
    <property type="match status" value="1"/>
</dbReference>
<sequence>MDITGFAFGTIALVGPLASACLAAYGLLKDMKSIDEDATDFQLLVDTEMGLLSRWVKDWVHFDSRIGDMTVPDFDRPGKLRSGAISSIGEDGCLLAVRILAKISKTLGDARALQSIYGIELSPIPTPGGDGKSSSSQSGGIVDLQLPLKKSRSPQVVSVSMEPAPSTSAPMTPVGVKNPNHGLRFWLRRAGCHKLCFIAEGEQEPSPRKAATKKHTTGSEISRKGKSPAALPSSSPVFDFDRQILDIGDNRAGLEAAKRDILDNLTKVQCLKWVLSDKEKGMALARELQQWNESLFKILPPRRLETPGKIRAGKHYTAPPPSPIFTGRAGALKFLEDNFFGKEQQQRQRRAVLHGLGGAGKTEIALKFSEEHLDRFDSIFWVNASSDHTVQESFRDIADCLKVSGRHLVTAVKHRLASLSDYNYLLIFDNADNLSSLATYLPGGRHGNILVTSRDPRTRDIVGGVNKYTFEVDKMSQADACDLLRRAAMLSPEDITEPETEKAVRAIAEKLGYLALAIDQAGAYIANTCSIGDYLGIYEKMRPALMSSREFQGSGYAASVYQTWELSFGAVKAKKPAAAELLMVLGYFHYEGIPQEIFETGSAAFIRASCAATAAGGPELTQLGKLLVDCVVRCDPPSSENEPVSPGGNSDDATWVPYRFEQAMKTLCNYSLVKRQFGYYTNSPTYTIHPLVHCWIRDRCEPDALEQQRAQCTAIALLQEAMLTDDSKGGYALRNRLISHLDAWVRPYLDVEKATIAGHTDEERMGVLEAAGTAYHDAGRLGDAESLRERVLQWRIQNLGVMDPDTVRARVNLAVTYRRKGDIQKAIIMDEETLRLLSQSDMKGPAHPETLQAMLNLAWSYAEAGNSPRAEKLEREVIAERSKLHGPDSLEVGVARGNLGMTLWREARYKEAEEELEFSLEKKIAAYGKECLSTLLTMGNLSSALRGQKRWASAENLNREVIDIRKRTLGERHKDVARSLAHLGVTMLEAGRLEEAHDLEVQALEIFKETVGEYHMHTLDTMENLGRVLIKLGREVEAVVVLESLVSKRRMVIGEAHFATLEAMTMLGGLRGQEEILKEVREIEQKEAARKESEVQDQDKIGIQREAEKAELTVQSTSGAVTSNNVSKDQVKVDDLPLEEKKKRRDELVGLGMFPDRWNILANFEEI</sequence>
<dbReference type="PANTHER" id="PTHR46082">
    <property type="entry name" value="ATP/GTP-BINDING PROTEIN-RELATED"/>
    <property type="match status" value="1"/>
</dbReference>
<evidence type="ECO:0000256" key="1">
    <source>
        <dbReference type="SAM" id="MobiDB-lite"/>
    </source>
</evidence>
<proteinExistence type="predicted"/>
<accession>A0A3N4LTN1</accession>
<dbReference type="InterPro" id="IPR027417">
    <property type="entry name" value="P-loop_NTPase"/>
</dbReference>
<evidence type="ECO:0000313" key="5">
    <source>
        <dbReference type="Proteomes" id="UP000267821"/>
    </source>
</evidence>
<gene>
    <name evidence="4" type="ORF">L211DRAFT_837514</name>
</gene>
<dbReference type="STRING" id="1051890.A0A3N4LTN1"/>
<reference evidence="4 5" key="1">
    <citation type="journal article" date="2018" name="Nat. Ecol. Evol.">
        <title>Pezizomycetes genomes reveal the molecular basis of ectomycorrhizal truffle lifestyle.</title>
        <authorList>
            <person name="Murat C."/>
            <person name="Payen T."/>
            <person name="Noel B."/>
            <person name="Kuo A."/>
            <person name="Morin E."/>
            <person name="Chen J."/>
            <person name="Kohler A."/>
            <person name="Krizsan K."/>
            <person name="Balestrini R."/>
            <person name="Da Silva C."/>
            <person name="Montanini B."/>
            <person name="Hainaut M."/>
            <person name="Levati E."/>
            <person name="Barry K.W."/>
            <person name="Belfiori B."/>
            <person name="Cichocki N."/>
            <person name="Clum A."/>
            <person name="Dockter R.B."/>
            <person name="Fauchery L."/>
            <person name="Guy J."/>
            <person name="Iotti M."/>
            <person name="Le Tacon F."/>
            <person name="Lindquist E.A."/>
            <person name="Lipzen A."/>
            <person name="Malagnac F."/>
            <person name="Mello A."/>
            <person name="Molinier V."/>
            <person name="Miyauchi S."/>
            <person name="Poulain J."/>
            <person name="Riccioni C."/>
            <person name="Rubini A."/>
            <person name="Sitrit Y."/>
            <person name="Splivallo R."/>
            <person name="Traeger S."/>
            <person name="Wang M."/>
            <person name="Zifcakova L."/>
            <person name="Wipf D."/>
            <person name="Zambonelli A."/>
            <person name="Paolocci F."/>
            <person name="Nowrousian M."/>
            <person name="Ottonello S."/>
            <person name="Baldrian P."/>
            <person name="Spatafora J.W."/>
            <person name="Henrissat B."/>
            <person name="Nagy L.G."/>
            <person name="Aury J.M."/>
            <person name="Wincker P."/>
            <person name="Grigoriev I.V."/>
            <person name="Bonfante P."/>
            <person name="Martin F.M."/>
        </authorList>
    </citation>
    <scope>NUCLEOTIDE SEQUENCE [LARGE SCALE GENOMIC DNA]</scope>
    <source>
        <strain evidence="4 5">ATCC MYA-4762</strain>
    </source>
</reference>
<organism evidence="4 5">
    <name type="scientific">Terfezia boudieri ATCC MYA-4762</name>
    <dbReference type="NCBI Taxonomy" id="1051890"/>
    <lineage>
        <taxon>Eukaryota</taxon>
        <taxon>Fungi</taxon>
        <taxon>Dikarya</taxon>
        <taxon>Ascomycota</taxon>
        <taxon>Pezizomycotina</taxon>
        <taxon>Pezizomycetes</taxon>
        <taxon>Pezizales</taxon>
        <taxon>Pezizaceae</taxon>
        <taxon>Terfezia</taxon>
    </lineage>
</organism>
<dbReference type="Gene3D" id="3.40.50.300">
    <property type="entry name" value="P-loop containing nucleotide triphosphate hydrolases"/>
    <property type="match status" value="1"/>
</dbReference>
<dbReference type="OrthoDB" id="1658288at2759"/>
<dbReference type="GO" id="GO:0043531">
    <property type="term" value="F:ADP binding"/>
    <property type="evidence" value="ECO:0007669"/>
    <property type="project" value="InterPro"/>
</dbReference>
<dbReference type="InterPro" id="IPR011990">
    <property type="entry name" value="TPR-like_helical_dom_sf"/>
</dbReference>
<evidence type="ECO:0000313" key="4">
    <source>
        <dbReference type="EMBL" id="RPB24582.1"/>
    </source>
</evidence>
<evidence type="ECO:0000259" key="3">
    <source>
        <dbReference type="Pfam" id="PF14479"/>
    </source>
</evidence>
<name>A0A3N4LTN1_9PEZI</name>
<feature type="region of interest" description="Disordered" evidence="1">
    <location>
        <begin position="203"/>
        <end position="233"/>
    </location>
</feature>
<dbReference type="Proteomes" id="UP000267821">
    <property type="component" value="Unassembled WGS sequence"/>
</dbReference>
<dbReference type="Pfam" id="PF00931">
    <property type="entry name" value="NB-ARC"/>
    <property type="match status" value="1"/>
</dbReference>
<keyword evidence="5" id="KW-1185">Reference proteome</keyword>
<protein>
    <recommendedName>
        <fullName evidence="6">NB-ARC domain-containing protein</fullName>
    </recommendedName>
</protein>
<feature type="domain" description="Prion-inhibition and propagation HeLo" evidence="3">
    <location>
        <begin position="5"/>
        <end position="126"/>
    </location>
</feature>
<dbReference type="Pfam" id="PF13374">
    <property type="entry name" value="TPR_10"/>
    <property type="match status" value="2"/>
</dbReference>
<dbReference type="Pfam" id="PF14479">
    <property type="entry name" value="HeLo"/>
    <property type="match status" value="1"/>
</dbReference>
<dbReference type="Pfam" id="PF13424">
    <property type="entry name" value="TPR_12"/>
    <property type="match status" value="2"/>
</dbReference>
<dbReference type="SUPFAM" id="SSF52540">
    <property type="entry name" value="P-loop containing nucleoside triphosphate hydrolases"/>
    <property type="match status" value="1"/>
</dbReference>
<dbReference type="InterPro" id="IPR002182">
    <property type="entry name" value="NB-ARC"/>
</dbReference>
<dbReference type="AlphaFoldDB" id="A0A3N4LTN1"/>
<dbReference type="EMBL" id="ML121541">
    <property type="protein sequence ID" value="RPB24582.1"/>
    <property type="molecule type" value="Genomic_DNA"/>
</dbReference>
<dbReference type="Gene3D" id="1.25.40.10">
    <property type="entry name" value="Tetratricopeptide repeat domain"/>
    <property type="match status" value="2"/>
</dbReference>